<dbReference type="Gene3D" id="3.90.1300.10">
    <property type="entry name" value="Amidase signature (AS) domain"/>
    <property type="match status" value="1"/>
</dbReference>
<dbReference type="SUPFAM" id="SSF75304">
    <property type="entry name" value="Amidase signature (AS) enzymes"/>
    <property type="match status" value="1"/>
</dbReference>
<dbReference type="InterPro" id="IPR023631">
    <property type="entry name" value="Amidase_dom"/>
</dbReference>
<evidence type="ECO:0000313" key="2">
    <source>
        <dbReference type="EMBL" id="SPQ20748.1"/>
    </source>
</evidence>
<gene>
    <name evidence="2" type="ORF">TT172_LOCUS3167</name>
</gene>
<proteinExistence type="predicted"/>
<feature type="domain" description="Amidase" evidence="1">
    <location>
        <begin position="26"/>
        <end position="254"/>
    </location>
</feature>
<dbReference type="AlphaFoldDB" id="A0A3S4C3X3"/>
<protein>
    <submittedName>
        <fullName evidence="2">F0f62f4f-0e98-4815-9aee-dd8d973e331a</fullName>
    </submittedName>
</protein>
<dbReference type="InterPro" id="IPR036928">
    <property type="entry name" value="AS_sf"/>
</dbReference>
<evidence type="ECO:0000259" key="1">
    <source>
        <dbReference type="Pfam" id="PF01425"/>
    </source>
</evidence>
<organism evidence="2 3">
    <name type="scientific">Thermothielavioides terrestris</name>
    <dbReference type="NCBI Taxonomy" id="2587410"/>
    <lineage>
        <taxon>Eukaryota</taxon>
        <taxon>Fungi</taxon>
        <taxon>Dikarya</taxon>
        <taxon>Ascomycota</taxon>
        <taxon>Pezizomycotina</taxon>
        <taxon>Sordariomycetes</taxon>
        <taxon>Sordariomycetidae</taxon>
        <taxon>Sordariales</taxon>
        <taxon>Chaetomiaceae</taxon>
        <taxon>Thermothielavioides</taxon>
    </lineage>
</organism>
<dbReference type="Pfam" id="PF01425">
    <property type="entry name" value="Amidase"/>
    <property type="match status" value="1"/>
</dbReference>
<accession>A0A3S4C3X3</accession>
<reference evidence="2 3" key="1">
    <citation type="submission" date="2018-04" db="EMBL/GenBank/DDBJ databases">
        <authorList>
            <person name="Huttner S."/>
            <person name="Dainat J."/>
        </authorList>
    </citation>
    <scope>NUCLEOTIDE SEQUENCE [LARGE SCALE GENOMIC DNA]</scope>
</reference>
<evidence type="ECO:0000313" key="3">
    <source>
        <dbReference type="Proteomes" id="UP000289323"/>
    </source>
</evidence>
<name>A0A3S4C3X3_9PEZI</name>
<dbReference type="EMBL" id="OUUZ01000006">
    <property type="protein sequence ID" value="SPQ20748.1"/>
    <property type="molecule type" value="Genomic_DNA"/>
</dbReference>
<sequence length="496" mass="53091">MQLDLLTATATDLQRLLEAGKTTSVELVQAYLAQIERHEPELHAFISVAPRHLLLAAAADRDAERRQGRPRGPLHGIPVVLKDSFMTAPELGMGTTAGAWALVGARARANSAVAQRLLDGGMIILGKTNLTEFAGMKTTNTTPGWSAVGGQTVSPYVGPIADGETLLGHTNPGGSSTGSAVAVAAGFSPLALGTETIGSIVTPATRASLYALKPTVGVQDTRGLYTLTDFFDSPGPMAKCAEDILVLTEILLGREFSRGGLGTWDGLSIGFLDPNVWRMAEAMCRQHPGTAEQMRSEYDEIVLKLKTLQVAVKYPISLADVAELTVDGEQAIMPVAFWEFKNGCIPRFLSAFKECPVRTLDDIVRFNEVNSDKCLPPPHTAQDDLIKALNNTDDASHITKLKNGLRAVGRRILDQAFDSQGLNIIVGPGDSSLCIHAAAAGYPIATAPLGQLHYNGRPFGLCMVAKENNEELLLRFMAAYESSLGLRRPVPKLRGD</sequence>
<dbReference type="PANTHER" id="PTHR42678:SF34">
    <property type="entry name" value="OS04G0183300 PROTEIN"/>
    <property type="match status" value="1"/>
</dbReference>
<dbReference type="Proteomes" id="UP000289323">
    <property type="component" value="Unassembled WGS sequence"/>
</dbReference>
<dbReference type="PANTHER" id="PTHR42678">
    <property type="entry name" value="AMIDASE"/>
    <property type="match status" value="1"/>
</dbReference>